<feature type="transmembrane region" description="Helical" evidence="1">
    <location>
        <begin position="15"/>
        <end position="39"/>
    </location>
</feature>
<evidence type="ECO:0000256" key="1">
    <source>
        <dbReference type="SAM" id="Phobius"/>
    </source>
</evidence>
<evidence type="ECO:0000313" key="5">
    <source>
        <dbReference type="Proteomes" id="UP000263268"/>
    </source>
</evidence>
<dbReference type="PATRIC" id="fig|1137281.3.peg.2570"/>
<dbReference type="EMBL" id="ANLA01000021">
    <property type="protein sequence ID" value="EMQ94030.1"/>
    <property type="molecule type" value="Genomic_DNA"/>
</dbReference>
<dbReference type="RefSeq" id="WP_007651336.1">
    <property type="nucleotide sequence ID" value="NZ_ANLA01000021.1"/>
</dbReference>
<protein>
    <submittedName>
        <fullName evidence="2">Membrane protein</fullName>
    </submittedName>
</protein>
<feature type="transmembrane region" description="Helical" evidence="1">
    <location>
        <begin position="46"/>
        <end position="67"/>
    </location>
</feature>
<proteinExistence type="predicted"/>
<organism evidence="2 4">
    <name type="scientific">Xanthomarina gelatinilytica</name>
    <dbReference type="NCBI Taxonomy" id="1137281"/>
    <lineage>
        <taxon>Bacteria</taxon>
        <taxon>Pseudomonadati</taxon>
        <taxon>Bacteroidota</taxon>
        <taxon>Flavobacteriia</taxon>
        <taxon>Flavobacteriales</taxon>
        <taxon>Flavobacteriaceae</taxon>
        <taxon>Xanthomarina</taxon>
    </lineage>
</organism>
<evidence type="ECO:0000313" key="4">
    <source>
        <dbReference type="Proteomes" id="UP000012024"/>
    </source>
</evidence>
<dbReference type="Proteomes" id="UP000263268">
    <property type="component" value="Unassembled WGS sequence"/>
</dbReference>
<accession>M7MGS3</accession>
<keyword evidence="1" id="KW-0472">Membrane</keyword>
<name>M7MGS3_9FLAO</name>
<dbReference type="eggNOG" id="ENOG50331UG">
    <property type="taxonomic scope" value="Bacteria"/>
</dbReference>
<dbReference type="GeneID" id="98642389"/>
<feature type="transmembrane region" description="Helical" evidence="1">
    <location>
        <begin position="73"/>
        <end position="94"/>
    </location>
</feature>
<dbReference type="AlphaFoldDB" id="M7MGS3"/>
<evidence type="ECO:0000313" key="3">
    <source>
        <dbReference type="EMBL" id="HCY83087.1"/>
    </source>
</evidence>
<dbReference type="OrthoDB" id="1467832at2"/>
<keyword evidence="4" id="KW-1185">Reference proteome</keyword>
<evidence type="ECO:0000313" key="2">
    <source>
        <dbReference type="EMBL" id="EMQ94030.1"/>
    </source>
</evidence>
<dbReference type="STRING" id="1137281.D778_01214"/>
<reference evidence="3 5" key="2">
    <citation type="journal article" date="2018" name="Nat. Biotechnol.">
        <title>A standardized bacterial taxonomy based on genome phylogeny substantially revises the tree of life.</title>
        <authorList>
            <person name="Parks D.H."/>
            <person name="Chuvochina M."/>
            <person name="Waite D.W."/>
            <person name="Rinke C."/>
            <person name="Skarshewski A."/>
            <person name="Chaumeil P.A."/>
            <person name="Hugenholtz P."/>
        </authorList>
    </citation>
    <scope>NUCLEOTIDE SEQUENCE [LARGE SCALE GENOMIC DNA]</scope>
    <source>
        <strain evidence="3">UBA10227</strain>
    </source>
</reference>
<dbReference type="EMBL" id="DPRK01000267">
    <property type="protein sequence ID" value="HCY83087.1"/>
    <property type="molecule type" value="Genomic_DNA"/>
</dbReference>
<gene>
    <name evidence="2" type="ORF">D778_01214</name>
    <name evidence="3" type="ORF">DHV22_16535</name>
</gene>
<reference evidence="2 4" key="1">
    <citation type="submission" date="2012-12" db="EMBL/GenBank/DDBJ databases">
        <title>Genome assembly of Formosa sp. AK20.</title>
        <authorList>
            <person name="Kumar R."/>
            <person name="Khatri I."/>
            <person name="Vaidya B."/>
            <person name="Subramanian S."/>
            <person name="Pinnaka A."/>
        </authorList>
    </citation>
    <scope>NUCLEOTIDE SEQUENCE [LARGE SCALE GENOMIC DNA]</scope>
    <source>
        <strain evidence="2 4">AK20</strain>
    </source>
</reference>
<dbReference type="PROSITE" id="PS51257">
    <property type="entry name" value="PROKAR_LIPOPROTEIN"/>
    <property type="match status" value="1"/>
</dbReference>
<comment type="caution">
    <text evidence="2">The sequence shown here is derived from an EMBL/GenBank/DDBJ whole genome shotgun (WGS) entry which is preliminary data.</text>
</comment>
<keyword evidence="1" id="KW-1133">Transmembrane helix</keyword>
<sequence length="97" mass="10888">MNFYQKSLNDFRENFILYIPLSIILQSCIGSIAAMFILMNSTAESFNFIQLTLCVVFSMGYNAVIFAQLKSKLIFNALIATLLVNIALIVINVIQLS</sequence>
<dbReference type="Proteomes" id="UP000012024">
    <property type="component" value="Unassembled WGS sequence"/>
</dbReference>
<keyword evidence="1" id="KW-0812">Transmembrane</keyword>